<feature type="transmembrane region" description="Helical" evidence="2">
    <location>
        <begin position="497"/>
        <end position="516"/>
    </location>
</feature>
<evidence type="ECO:0000259" key="4">
    <source>
        <dbReference type="Pfam" id="PF20990"/>
    </source>
</evidence>
<name>A0A6L5XM17_9BACT</name>
<dbReference type="EMBL" id="VUMH01000008">
    <property type="protein sequence ID" value="MSS28178.1"/>
    <property type="molecule type" value="Genomic_DNA"/>
</dbReference>
<proteinExistence type="predicted"/>
<keyword evidence="2" id="KW-1133">Transmembrane helix</keyword>
<dbReference type="AlphaFoldDB" id="A0A6L5XM17"/>
<gene>
    <name evidence="5" type="ORF">FYJ44_09055</name>
</gene>
<feature type="chain" id="PRO_5026799398" evidence="3">
    <location>
        <begin position="20"/>
        <end position="699"/>
    </location>
</feature>
<feature type="transmembrane region" description="Helical" evidence="2">
    <location>
        <begin position="461"/>
        <end position="477"/>
    </location>
</feature>
<feature type="transmembrane region" description="Helical" evidence="2">
    <location>
        <begin position="536"/>
        <end position="554"/>
    </location>
</feature>
<keyword evidence="2" id="KW-0812">Transmembrane</keyword>
<evidence type="ECO:0000256" key="3">
    <source>
        <dbReference type="SAM" id="SignalP"/>
    </source>
</evidence>
<dbReference type="InterPro" id="IPR048389">
    <property type="entry name" value="YciQ-like_C"/>
</dbReference>
<evidence type="ECO:0000313" key="5">
    <source>
        <dbReference type="EMBL" id="MSS28178.1"/>
    </source>
</evidence>
<feature type="region of interest" description="Disordered" evidence="1">
    <location>
        <begin position="344"/>
        <end position="364"/>
    </location>
</feature>
<dbReference type="Pfam" id="PF20990">
    <property type="entry name" value="DUF2207_C"/>
    <property type="match status" value="1"/>
</dbReference>
<organism evidence="5 6">
    <name type="scientific">Desulfovibrio porci</name>
    <dbReference type="NCBI Taxonomy" id="2605782"/>
    <lineage>
        <taxon>Bacteria</taxon>
        <taxon>Pseudomonadati</taxon>
        <taxon>Thermodesulfobacteriota</taxon>
        <taxon>Desulfovibrionia</taxon>
        <taxon>Desulfovibrionales</taxon>
        <taxon>Desulfovibrionaceae</taxon>
        <taxon>Desulfovibrio</taxon>
    </lineage>
</organism>
<feature type="transmembrane region" description="Helical" evidence="2">
    <location>
        <begin position="566"/>
        <end position="585"/>
    </location>
</feature>
<feature type="transmembrane region" description="Helical" evidence="2">
    <location>
        <begin position="433"/>
        <end position="455"/>
    </location>
</feature>
<feature type="domain" description="Predicted membrane protein YciQ-like C-terminal" evidence="4">
    <location>
        <begin position="285"/>
        <end position="672"/>
    </location>
</feature>
<reference evidence="5 6" key="1">
    <citation type="submission" date="2019-09" db="EMBL/GenBank/DDBJ databases">
        <title>In-depth cultivation of the pig gut microbiome towards novel bacterial diversity and tailored functional studies.</title>
        <authorList>
            <person name="Wylensek D."/>
            <person name="Hitch T.C.A."/>
            <person name="Clavel T."/>
        </authorList>
    </citation>
    <scope>NUCLEOTIDE SEQUENCE [LARGE SCALE GENOMIC DNA]</scope>
    <source>
        <strain evidence="5 6">PG-178-WT-4</strain>
    </source>
</reference>
<protein>
    <submittedName>
        <fullName evidence="5">DUF2207 domain-containing protein</fullName>
    </submittedName>
</protein>
<feature type="transmembrane region" description="Helical" evidence="2">
    <location>
        <begin position="591"/>
        <end position="610"/>
    </location>
</feature>
<feature type="transmembrane region" description="Helical" evidence="2">
    <location>
        <begin position="242"/>
        <end position="261"/>
    </location>
</feature>
<feature type="compositionally biased region" description="Polar residues" evidence="1">
    <location>
        <begin position="344"/>
        <end position="353"/>
    </location>
</feature>
<keyword evidence="2" id="KW-0472">Membrane</keyword>
<evidence type="ECO:0000256" key="1">
    <source>
        <dbReference type="SAM" id="MobiDB-lite"/>
    </source>
</evidence>
<accession>A0A6L5XM17</accession>
<evidence type="ECO:0000256" key="2">
    <source>
        <dbReference type="SAM" id="Phobius"/>
    </source>
</evidence>
<keyword evidence="3" id="KW-0732">Signal</keyword>
<keyword evidence="6" id="KW-1185">Reference proteome</keyword>
<feature type="signal peptide" evidence="3">
    <location>
        <begin position="1"/>
        <end position="19"/>
    </location>
</feature>
<comment type="caution">
    <text evidence="5">The sequence shown here is derived from an EMBL/GenBank/DDBJ whole genome shotgun (WGS) entry which is preliminary data.</text>
</comment>
<sequence length="699" mass="77968">MCRVILLLLWAVMLPPAVVALGAETPLSSAPSPDMPSCFALIQVAPDGELTIIERLKGFGPSVERPLSSGAKIYGSLAPFVQESDMELVSVTADGKPVTPSMYVKEKDNSRHVRLIAQDKSLSVHEYTLKYKARDRILFLSNVDRLDWDIWGTSRHNSSPLRLSCAIALPKGAIVSKQWSRLGHTTMGHRPVTQWINKDGVAFFRGEEPMMDTEHFVVSVEWNKGVVTSDGSEETLSTVKSTLWGVFALLLLLCGGIWFKFGKNPRPKVSIPLFYPPLGPDGKTLSPAAVAYIREAAMLTSRGFSALLLNLATQKMVDMTGTGSRTDPYVLRTSSEIMKRTSIDSYGTENRNTGPKGDESSQHKRRIWEDLLKRGRGFDMAERRCLRKLFPTRPPQPLEVGRKNAWKVAEARSTSYEALASQYRDMWQINGNLVSLMFILCYGGALLAQGALWLNFGAEDIPAVLAAFSLTLGLTFLTHRSTQYAVSILVRWQEMGYLNLLLLGVYILLVPVMLVYDVILDESMSDFALYPFMHSWSALRPLLWLGLMGYLLWLTRSITEVFLVPLKILGFLLLFFVVGGTLFWANSFMGSGNLAFMGILLLPMVFMPLMKRPAPKAAQILAEIEGLALYLGTAEASRLNTFNPPDRTPEEFHRFMPYAVALGLEKAWGAQFATSLADLQFRGSSLQRLAEYEHRMQGR</sequence>
<dbReference type="Proteomes" id="UP000477488">
    <property type="component" value="Unassembled WGS sequence"/>
</dbReference>
<evidence type="ECO:0000313" key="6">
    <source>
        <dbReference type="Proteomes" id="UP000477488"/>
    </source>
</evidence>